<gene>
    <name evidence="11" type="primary">aroK</name>
    <name evidence="13" type="ORF">GGD89_000270</name>
</gene>
<evidence type="ECO:0000256" key="12">
    <source>
        <dbReference type="SAM" id="MobiDB-lite"/>
    </source>
</evidence>
<feature type="binding site" evidence="11">
    <location>
        <position position="39"/>
    </location>
    <ligand>
        <name>Mg(2+)</name>
        <dbReference type="ChEBI" id="CHEBI:18420"/>
    </ligand>
</feature>
<keyword evidence="8 11" id="KW-0067">ATP-binding</keyword>
<feature type="region of interest" description="Disordered" evidence="12">
    <location>
        <begin position="1"/>
        <end position="21"/>
    </location>
</feature>
<evidence type="ECO:0000256" key="4">
    <source>
        <dbReference type="ARBA" id="ARBA00022605"/>
    </source>
</evidence>
<dbReference type="InterPro" id="IPR023000">
    <property type="entry name" value="Shikimate_kinase_CS"/>
</dbReference>
<keyword evidence="14" id="KW-1185">Reference proteome</keyword>
<dbReference type="CDD" id="cd00464">
    <property type="entry name" value="SK"/>
    <property type="match status" value="1"/>
</dbReference>
<dbReference type="GO" id="GO:0008652">
    <property type="term" value="P:amino acid biosynthetic process"/>
    <property type="evidence" value="ECO:0007669"/>
    <property type="project" value="UniProtKB-KW"/>
</dbReference>
<proteinExistence type="inferred from homology"/>
<feature type="binding site" evidence="11">
    <location>
        <position position="103"/>
    </location>
    <ligand>
        <name>substrate</name>
    </ligand>
</feature>
<dbReference type="PANTHER" id="PTHR21087">
    <property type="entry name" value="SHIKIMATE KINASE"/>
    <property type="match status" value="1"/>
</dbReference>
<evidence type="ECO:0000256" key="7">
    <source>
        <dbReference type="ARBA" id="ARBA00022777"/>
    </source>
</evidence>
<dbReference type="GO" id="GO:0004765">
    <property type="term" value="F:shikimate kinase activity"/>
    <property type="evidence" value="ECO:0007669"/>
    <property type="project" value="UniProtKB-UniRule"/>
</dbReference>
<feature type="binding site" evidence="11">
    <location>
        <position position="160"/>
    </location>
    <ligand>
        <name>substrate</name>
    </ligand>
</feature>
<organism evidence="13 14">
    <name type="scientific">Roseospira visakhapatnamensis</name>
    <dbReference type="NCBI Taxonomy" id="390880"/>
    <lineage>
        <taxon>Bacteria</taxon>
        <taxon>Pseudomonadati</taxon>
        <taxon>Pseudomonadota</taxon>
        <taxon>Alphaproteobacteria</taxon>
        <taxon>Rhodospirillales</taxon>
        <taxon>Rhodospirillaceae</taxon>
        <taxon>Roseospira</taxon>
    </lineage>
</organism>
<dbReference type="InterPro" id="IPR000623">
    <property type="entry name" value="Shikimate_kinase/TSH1"/>
</dbReference>
<keyword evidence="5 11" id="KW-0808">Transferase</keyword>
<feature type="binding site" evidence="11">
    <location>
        <begin position="35"/>
        <end position="40"/>
    </location>
    <ligand>
        <name>ATP</name>
        <dbReference type="ChEBI" id="CHEBI:30616"/>
    </ligand>
</feature>
<dbReference type="InterPro" id="IPR031322">
    <property type="entry name" value="Shikimate/glucono_kinase"/>
</dbReference>
<comment type="subunit">
    <text evidence="11">Monomer.</text>
</comment>
<dbReference type="PROSITE" id="PS01128">
    <property type="entry name" value="SHIKIMATE_KINASE"/>
    <property type="match status" value="1"/>
</dbReference>
<dbReference type="Pfam" id="PF01202">
    <property type="entry name" value="SKI"/>
    <property type="match status" value="1"/>
</dbReference>
<comment type="cofactor">
    <cofactor evidence="11">
        <name>Mg(2+)</name>
        <dbReference type="ChEBI" id="CHEBI:18420"/>
    </cofactor>
    <text evidence="11">Binds 1 Mg(2+) ion per subunit.</text>
</comment>
<comment type="pathway">
    <text evidence="1 11">Metabolic intermediate biosynthesis; chorismate biosynthesis; chorismate from D-erythrose 4-phosphate and phosphoenolpyruvate: step 5/7.</text>
</comment>
<dbReference type="EC" id="2.7.1.71" evidence="3 11"/>
<evidence type="ECO:0000256" key="3">
    <source>
        <dbReference type="ARBA" id="ARBA00012154"/>
    </source>
</evidence>
<dbReference type="GO" id="GO:0005524">
    <property type="term" value="F:ATP binding"/>
    <property type="evidence" value="ECO:0007669"/>
    <property type="project" value="UniProtKB-UniRule"/>
</dbReference>
<protein>
    <recommendedName>
        <fullName evidence="3 11">Shikimate kinase</fullName>
        <shortName evidence="11">SK</shortName>
        <ecNumber evidence="3 11">2.7.1.71</ecNumber>
    </recommendedName>
</protein>
<dbReference type="EMBL" id="JACIGK010000001">
    <property type="protein sequence ID" value="MBB4264664.1"/>
    <property type="molecule type" value="Genomic_DNA"/>
</dbReference>
<dbReference type="InterPro" id="IPR027417">
    <property type="entry name" value="P-loop_NTPase"/>
</dbReference>
<keyword evidence="7 11" id="KW-0418">Kinase</keyword>
<dbReference type="NCBIfam" id="NF010552">
    <property type="entry name" value="PRK13946.1"/>
    <property type="match status" value="1"/>
</dbReference>
<keyword evidence="6 11" id="KW-0547">Nucleotide-binding</keyword>
<dbReference type="HAMAP" id="MF_00109">
    <property type="entry name" value="Shikimate_kinase"/>
    <property type="match status" value="1"/>
</dbReference>
<comment type="function">
    <text evidence="11">Catalyzes the specific phosphorylation of the 3-hydroxyl group of shikimic acid using ATP as a cosubstrate.</text>
</comment>
<comment type="similarity">
    <text evidence="2 11">Belongs to the shikimate kinase family.</text>
</comment>
<evidence type="ECO:0000256" key="9">
    <source>
        <dbReference type="ARBA" id="ARBA00023141"/>
    </source>
</evidence>
<evidence type="ECO:0000313" key="14">
    <source>
        <dbReference type="Proteomes" id="UP000554286"/>
    </source>
</evidence>
<evidence type="ECO:0000256" key="2">
    <source>
        <dbReference type="ARBA" id="ARBA00006997"/>
    </source>
</evidence>
<comment type="catalytic activity">
    <reaction evidence="10 11">
        <text>shikimate + ATP = 3-phosphoshikimate + ADP + H(+)</text>
        <dbReference type="Rhea" id="RHEA:13121"/>
        <dbReference type="ChEBI" id="CHEBI:15378"/>
        <dbReference type="ChEBI" id="CHEBI:30616"/>
        <dbReference type="ChEBI" id="CHEBI:36208"/>
        <dbReference type="ChEBI" id="CHEBI:145989"/>
        <dbReference type="ChEBI" id="CHEBI:456216"/>
        <dbReference type="EC" id="2.7.1.71"/>
    </reaction>
</comment>
<evidence type="ECO:0000256" key="5">
    <source>
        <dbReference type="ARBA" id="ARBA00022679"/>
    </source>
</evidence>
<feature type="binding site" evidence="11">
    <location>
        <position position="141"/>
    </location>
    <ligand>
        <name>ATP</name>
        <dbReference type="ChEBI" id="CHEBI:30616"/>
    </ligand>
</feature>
<comment type="caution">
    <text evidence="11">Lacks conserved residue(s) required for the propagation of feature annotation.</text>
</comment>
<dbReference type="PRINTS" id="PR01100">
    <property type="entry name" value="SHIKIMTKNASE"/>
</dbReference>
<keyword evidence="11" id="KW-0479">Metal-binding</keyword>
<dbReference type="Proteomes" id="UP000554286">
    <property type="component" value="Unassembled WGS sequence"/>
</dbReference>
<feature type="binding site" evidence="11">
    <location>
        <position position="57"/>
    </location>
    <ligand>
        <name>substrate</name>
    </ligand>
</feature>
<keyword evidence="11" id="KW-0460">Magnesium</keyword>
<keyword evidence="9 11" id="KW-0057">Aromatic amino acid biosynthesis</keyword>
<evidence type="ECO:0000256" key="8">
    <source>
        <dbReference type="ARBA" id="ARBA00022840"/>
    </source>
</evidence>
<dbReference type="UniPathway" id="UPA00053">
    <property type="reaction ID" value="UER00088"/>
</dbReference>
<dbReference type="SUPFAM" id="SSF52540">
    <property type="entry name" value="P-loop containing nucleoside triphosphate hydrolases"/>
    <property type="match status" value="1"/>
</dbReference>
<accession>A0A7W6W8B0</accession>
<dbReference type="GO" id="GO:0009423">
    <property type="term" value="P:chorismate biosynthetic process"/>
    <property type="evidence" value="ECO:0007669"/>
    <property type="project" value="UniProtKB-UniRule"/>
</dbReference>
<dbReference type="Gene3D" id="3.40.50.300">
    <property type="entry name" value="P-loop containing nucleotide triphosphate hydrolases"/>
    <property type="match status" value="1"/>
</dbReference>
<evidence type="ECO:0000256" key="1">
    <source>
        <dbReference type="ARBA" id="ARBA00004842"/>
    </source>
</evidence>
<evidence type="ECO:0000256" key="11">
    <source>
        <dbReference type="HAMAP-Rule" id="MF_00109"/>
    </source>
</evidence>
<reference evidence="13 14" key="1">
    <citation type="submission" date="2020-08" db="EMBL/GenBank/DDBJ databases">
        <title>Genome sequencing of Purple Non-Sulfur Bacteria from various extreme environments.</title>
        <authorList>
            <person name="Mayer M."/>
        </authorList>
    </citation>
    <scope>NUCLEOTIDE SEQUENCE [LARGE SCALE GENOMIC DNA]</scope>
    <source>
        <strain evidence="13 14">JA131</strain>
    </source>
</reference>
<evidence type="ECO:0000256" key="10">
    <source>
        <dbReference type="ARBA" id="ARBA00048567"/>
    </source>
</evidence>
<dbReference type="GO" id="GO:0005829">
    <property type="term" value="C:cytosol"/>
    <property type="evidence" value="ECO:0007669"/>
    <property type="project" value="TreeGrafter"/>
</dbReference>
<dbReference type="AlphaFoldDB" id="A0A7W6W8B0"/>
<feature type="region of interest" description="Disordered" evidence="12">
    <location>
        <begin position="189"/>
        <end position="220"/>
    </location>
</feature>
<comment type="subcellular location">
    <subcellularLocation>
        <location evidence="11">Cytoplasm</location>
    </subcellularLocation>
</comment>
<feature type="binding site" evidence="11">
    <location>
        <position position="81"/>
    </location>
    <ligand>
        <name>substrate</name>
    </ligand>
</feature>
<name>A0A7W6W8B0_9PROT</name>
<dbReference type="GO" id="GO:0009073">
    <property type="term" value="P:aromatic amino acid family biosynthetic process"/>
    <property type="evidence" value="ECO:0007669"/>
    <property type="project" value="UniProtKB-KW"/>
</dbReference>
<evidence type="ECO:0000256" key="6">
    <source>
        <dbReference type="ARBA" id="ARBA00022741"/>
    </source>
</evidence>
<evidence type="ECO:0000313" key="13">
    <source>
        <dbReference type="EMBL" id="MBB4264664.1"/>
    </source>
</evidence>
<dbReference type="PANTHER" id="PTHR21087:SF16">
    <property type="entry name" value="SHIKIMATE KINASE 1, CHLOROPLASTIC"/>
    <property type="match status" value="1"/>
</dbReference>
<keyword evidence="11" id="KW-0963">Cytoplasm</keyword>
<sequence>MATARQCRDPSAPTQRAPAPAGIPPRTVVLVGLMGAGKSCVGRRMAARLGWPFVDADDEIVKAAGLCVADIFSLYGETAFRDCERKVMARLLDGPPHVLAAGGGAFMDDRTRALIRARATSVWLRADLEILVARTAGRTHRPLLNTGDPRETLRALMERRYPVYALADLTVTTGPDSADHTANQVLAAVASGGPDGAGPPTDGGQAMDTGRDDSQDTQTP</sequence>
<dbReference type="GO" id="GO:0000287">
    <property type="term" value="F:magnesium ion binding"/>
    <property type="evidence" value="ECO:0007669"/>
    <property type="project" value="UniProtKB-UniRule"/>
</dbReference>
<feature type="compositionally biased region" description="Low complexity" evidence="12">
    <location>
        <begin position="189"/>
        <end position="206"/>
    </location>
</feature>
<comment type="caution">
    <text evidence="13">The sequence shown here is derived from an EMBL/GenBank/DDBJ whole genome shotgun (WGS) entry which is preliminary data.</text>
</comment>
<keyword evidence="4 11" id="KW-0028">Amino-acid biosynthesis</keyword>